<evidence type="ECO:0000313" key="2">
    <source>
        <dbReference type="Proteomes" id="UP000447355"/>
    </source>
</evidence>
<dbReference type="AlphaFoldDB" id="A0A845H0U3"/>
<protein>
    <submittedName>
        <fullName evidence="1">Uncharacterized protein</fullName>
    </submittedName>
</protein>
<accession>A0A845H0U3</accession>
<organism evidence="1 2">
    <name type="scientific">Duganella vulcania</name>
    <dbReference type="NCBI Taxonomy" id="2692166"/>
    <lineage>
        <taxon>Bacteria</taxon>
        <taxon>Pseudomonadati</taxon>
        <taxon>Pseudomonadota</taxon>
        <taxon>Betaproteobacteria</taxon>
        <taxon>Burkholderiales</taxon>
        <taxon>Oxalobacteraceae</taxon>
        <taxon>Telluria group</taxon>
        <taxon>Duganella</taxon>
    </lineage>
</organism>
<comment type="caution">
    <text evidence="1">The sequence shown here is derived from an EMBL/GenBank/DDBJ whole genome shotgun (WGS) entry which is preliminary data.</text>
</comment>
<feature type="non-terminal residue" evidence="1">
    <location>
        <position position="1"/>
    </location>
</feature>
<dbReference type="Proteomes" id="UP000447355">
    <property type="component" value="Unassembled WGS sequence"/>
</dbReference>
<dbReference type="EMBL" id="WWCX01000245">
    <property type="protein sequence ID" value="MYM99210.1"/>
    <property type="molecule type" value="Genomic_DNA"/>
</dbReference>
<proteinExistence type="predicted"/>
<name>A0A845H0U3_9BURK</name>
<dbReference type="RefSeq" id="WP_161087931.1">
    <property type="nucleotide sequence ID" value="NZ_WWCX01000245.1"/>
</dbReference>
<sequence length="79" mass="8357">AAEVLRGMAEAGEPAALPNAPGPLWRLAGGAAGVLREELLFCEENPLLYDDDVPECEDVRACATPWVPSARHNVNSSAE</sequence>
<evidence type="ECO:0000313" key="1">
    <source>
        <dbReference type="EMBL" id="MYM99210.1"/>
    </source>
</evidence>
<reference evidence="1" key="1">
    <citation type="submission" date="2019-12" db="EMBL/GenBank/DDBJ databases">
        <title>Novel species isolated from a subtropical stream in China.</title>
        <authorList>
            <person name="Lu H."/>
        </authorList>
    </citation>
    <scope>NUCLEOTIDE SEQUENCE [LARGE SCALE GENOMIC DNA]</scope>
    <source>
        <strain evidence="1">FT81W</strain>
    </source>
</reference>
<gene>
    <name evidence="1" type="ORF">GTP90_35750</name>
</gene>